<evidence type="ECO:0000313" key="6">
    <source>
        <dbReference type="Proteomes" id="UP000783588"/>
    </source>
</evidence>
<accession>A0ABS6EUS9</accession>
<dbReference type="InterPro" id="IPR003313">
    <property type="entry name" value="AraC-bd"/>
</dbReference>
<protein>
    <submittedName>
        <fullName evidence="5">AraC family transcriptional regulator</fullName>
    </submittedName>
</protein>
<dbReference type="PANTHER" id="PTHR46796">
    <property type="entry name" value="HTH-TYPE TRANSCRIPTIONAL ACTIVATOR RHAS-RELATED"/>
    <property type="match status" value="1"/>
</dbReference>
<dbReference type="InterPro" id="IPR018060">
    <property type="entry name" value="HTH_AraC"/>
</dbReference>
<evidence type="ECO:0000256" key="2">
    <source>
        <dbReference type="ARBA" id="ARBA00023125"/>
    </source>
</evidence>
<evidence type="ECO:0000256" key="1">
    <source>
        <dbReference type="ARBA" id="ARBA00023015"/>
    </source>
</evidence>
<reference evidence="5 6" key="1">
    <citation type="submission" date="2021-06" db="EMBL/GenBank/DDBJ databases">
        <authorList>
            <person name="Sun Q."/>
            <person name="Li D."/>
        </authorList>
    </citation>
    <scope>NUCLEOTIDE SEQUENCE [LARGE SCALE GENOMIC DNA]</scope>
    <source>
        <strain evidence="5 6">MSJd-7</strain>
    </source>
</reference>
<keyword evidence="2" id="KW-0238">DNA-binding</keyword>
<proteinExistence type="predicted"/>
<dbReference type="Pfam" id="PF12833">
    <property type="entry name" value="HTH_18"/>
    <property type="match status" value="1"/>
</dbReference>
<gene>
    <name evidence="5" type="ORF">KQI75_12615</name>
</gene>
<sequence length="279" mass="31809">MYELGAGILPNSICVPLTATARAQALYFYPVLCGHYYCDSQYQVSRPCYENPLLLFVRSGSMALEYDGETYHAEKGDILLLDCDRPHTYRTESGAEFLYLHFDGSNAHDLVRAIAAESPVVQREENMLIGQRLYDMVQDYQKVGLGSEAEDSMRIYQLLTWLALPPRKLSRRDNPINQTVEYIREHVGDAITLRELADMAHLSACHYSHEFKRQTGFSPMEYVINTRLEKAKMLLLQTTMSVIDIAYEVGYESGGSLSNLFIKKVGCSPREYRRTNGIF</sequence>
<organism evidence="5 6">
    <name type="scientific">Butyricicoccus intestinisimiae</name>
    <dbReference type="NCBI Taxonomy" id="2841509"/>
    <lineage>
        <taxon>Bacteria</taxon>
        <taxon>Bacillati</taxon>
        <taxon>Bacillota</taxon>
        <taxon>Clostridia</taxon>
        <taxon>Eubacteriales</taxon>
        <taxon>Butyricicoccaceae</taxon>
        <taxon>Butyricicoccus</taxon>
    </lineage>
</organism>
<evidence type="ECO:0000256" key="3">
    <source>
        <dbReference type="ARBA" id="ARBA00023163"/>
    </source>
</evidence>
<dbReference type="Proteomes" id="UP000783588">
    <property type="component" value="Unassembled WGS sequence"/>
</dbReference>
<dbReference type="InterPro" id="IPR050204">
    <property type="entry name" value="AraC_XylS_family_regulators"/>
</dbReference>
<name>A0ABS6EUS9_9FIRM</name>
<dbReference type="PANTHER" id="PTHR46796:SF13">
    <property type="entry name" value="HTH-TYPE TRANSCRIPTIONAL ACTIVATOR RHAS"/>
    <property type="match status" value="1"/>
</dbReference>
<keyword evidence="6" id="KW-1185">Reference proteome</keyword>
<feature type="domain" description="HTH araC/xylS-type" evidence="4">
    <location>
        <begin position="177"/>
        <end position="275"/>
    </location>
</feature>
<dbReference type="PROSITE" id="PS00041">
    <property type="entry name" value="HTH_ARAC_FAMILY_1"/>
    <property type="match status" value="1"/>
</dbReference>
<dbReference type="PROSITE" id="PS01124">
    <property type="entry name" value="HTH_ARAC_FAMILY_2"/>
    <property type="match status" value="1"/>
</dbReference>
<dbReference type="InterPro" id="IPR018062">
    <property type="entry name" value="HTH_AraC-typ_CS"/>
</dbReference>
<dbReference type="CDD" id="cd02209">
    <property type="entry name" value="cupin_XRE_C"/>
    <property type="match status" value="1"/>
</dbReference>
<keyword evidence="1" id="KW-0805">Transcription regulation</keyword>
<evidence type="ECO:0000313" key="5">
    <source>
        <dbReference type="EMBL" id="MBU5491444.1"/>
    </source>
</evidence>
<dbReference type="RefSeq" id="WP_216471189.1">
    <property type="nucleotide sequence ID" value="NZ_JAHLQI010000009.1"/>
</dbReference>
<keyword evidence="3" id="KW-0804">Transcription</keyword>
<dbReference type="SMART" id="SM00342">
    <property type="entry name" value="HTH_ARAC"/>
    <property type="match status" value="1"/>
</dbReference>
<evidence type="ECO:0000259" key="4">
    <source>
        <dbReference type="PROSITE" id="PS01124"/>
    </source>
</evidence>
<comment type="caution">
    <text evidence="5">The sequence shown here is derived from an EMBL/GenBank/DDBJ whole genome shotgun (WGS) entry which is preliminary data.</text>
</comment>
<dbReference type="EMBL" id="JAHLQI010000009">
    <property type="protein sequence ID" value="MBU5491444.1"/>
    <property type="molecule type" value="Genomic_DNA"/>
</dbReference>
<dbReference type="Pfam" id="PF02311">
    <property type="entry name" value="AraC_binding"/>
    <property type="match status" value="1"/>
</dbReference>